<dbReference type="GO" id="GO:0004842">
    <property type="term" value="F:ubiquitin-protein transferase activity"/>
    <property type="evidence" value="ECO:0007669"/>
    <property type="project" value="InterPro"/>
</dbReference>
<dbReference type="OrthoDB" id="2384350at2759"/>
<reference evidence="1" key="1">
    <citation type="submission" date="2021-12" db="EMBL/GenBank/DDBJ databases">
        <authorList>
            <person name="King R."/>
        </authorList>
    </citation>
    <scope>NUCLEOTIDE SEQUENCE</scope>
</reference>
<protein>
    <submittedName>
        <fullName evidence="1">Uncharacterized protein</fullName>
    </submittedName>
</protein>
<keyword evidence="2" id="KW-1185">Reference proteome</keyword>
<organism evidence="1 2">
    <name type="scientific">Brassicogethes aeneus</name>
    <name type="common">Rape pollen beetle</name>
    <name type="synonym">Meligethes aeneus</name>
    <dbReference type="NCBI Taxonomy" id="1431903"/>
    <lineage>
        <taxon>Eukaryota</taxon>
        <taxon>Metazoa</taxon>
        <taxon>Ecdysozoa</taxon>
        <taxon>Arthropoda</taxon>
        <taxon>Hexapoda</taxon>
        <taxon>Insecta</taxon>
        <taxon>Pterygota</taxon>
        <taxon>Neoptera</taxon>
        <taxon>Endopterygota</taxon>
        <taxon>Coleoptera</taxon>
        <taxon>Polyphaga</taxon>
        <taxon>Cucujiformia</taxon>
        <taxon>Nitidulidae</taxon>
        <taxon>Meligethinae</taxon>
        <taxon>Brassicogethes</taxon>
    </lineage>
</organism>
<evidence type="ECO:0000313" key="2">
    <source>
        <dbReference type="Proteomes" id="UP001154078"/>
    </source>
</evidence>
<dbReference type="EMBL" id="OV121139">
    <property type="protein sequence ID" value="CAH0562785.1"/>
    <property type="molecule type" value="Genomic_DNA"/>
</dbReference>
<evidence type="ECO:0000313" key="1">
    <source>
        <dbReference type="EMBL" id="CAH0562785.1"/>
    </source>
</evidence>
<gene>
    <name evidence="1" type="ORF">MELIAE_LOCUS11805</name>
</gene>
<dbReference type="AlphaFoldDB" id="A0A9P0FNI0"/>
<dbReference type="SUPFAM" id="SSF56204">
    <property type="entry name" value="Hect, E3 ligase catalytic domain"/>
    <property type="match status" value="1"/>
</dbReference>
<dbReference type="Proteomes" id="UP001154078">
    <property type="component" value="Chromosome 8"/>
</dbReference>
<sequence>MKMMMKTIHVKKNKEVNPYYDFEDDEDNTCTGRLISLALIHGGPGPHFFTESLFSLLTSGPADNVPYVDDLEEDIKKEVLKLNEIEHINVLQDYLTEEPIFAIAGRHFKKRMEEKQTVFRDIVQFYGFHRVRPALKQLKNGLETGNVLNLIKKYHC</sequence>
<dbReference type="InterPro" id="IPR035983">
    <property type="entry name" value="Hect_E3_ubiquitin_ligase"/>
</dbReference>
<proteinExistence type="predicted"/>
<name>A0A9P0FNI0_BRAAE</name>
<accession>A0A9P0FNI0</accession>